<dbReference type="PROSITE" id="PS52050">
    <property type="entry name" value="WYL"/>
    <property type="match status" value="1"/>
</dbReference>
<dbReference type="Proteomes" id="UP000482800">
    <property type="component" value="Unassembled WGS sequence"/>
</dbReference>
<organism evidence="3 4">
    <name type="scientific">Phytohabitans houttuyneae</name>
    <dbReference type="NCBI Taxonomy" id="1076126"/>
    <lineage>
        <taxon>Bacteria</taxon>
        <taxon>Bacillati</taxon>
        <taxon>Actinomycetota</taxon>
        <taxon>Actinomycetes</taxon>
        <taxon>Micromonosporales</taxon>
        <taxon>Micromonosporaceae</taxon>
    </lineage>
</organism>
<keyword evidence="4" id="KW-1185">Reference proteome</keyword>
<gene>
    <name evidence="3" type="ORF">Phou_079790</name>
</gene>
<dbReference type="PANTHER" id="PTHR34580:SF1">
    <property type="entry name" value="PROTEIN PAFC"/>
    <property type="match status" value="1"/>
</dbReference>
<feature type="domain" description="Helix-turn-helix type 11" evidence="1">
    <location>
        <begin position="7"/>
        <end position="63"/>
    </location>
</feature>
<dbReference type="AlphaFoldDB" id="A0A6V8KNP8"/>
<dbReference type="Pfam" id="PF13280">
    <property type="entry name" value="WYL"/>
    <property type="match status" value="1"/>
</dbReference>
<evidence type="ECO:0000313" key="4">
    <source>
        <dbReference type="Proteomes" id="UP000482800"/>
    </source>
</evidence>
<dbReference type="InterPro" id="IPR051534">
    <property type="entry name" value="CBASS_pafABC_assoc_protein"/>
</dbReference>
<evidence type="ECO:0000259" key="2">
    <source>
        <dbReference type="Pfam" id="PF13280"/>
    </source>
</evidence>
<dbReference type="InterPro" id="IPR026881">
    <property type="entry name" value="WYL_dom"/>
</dbReference>
<feature type="domain" description="WYL" evidence="2">
    <location>
        <begin position="141"/>
        <end position="205"/>
    </location>
</feature>
<dbReference type="Pfam" id="PF08279">
    <property type="entry name" value="HTH_11"/>
    <property type="match status" value="1"/>
</dbReference>
<dbReference type="Gene3D" id="1.10.10.10">
    <property type="entry name" value="Winged helix-like DNA-binding domain superfamily/Winged helix DNA-binding domain"/>
    <property type="match status" value="1"/>
</dbReference>
<reference evidence="3 4" key="1">
    <citation type="submission" date="2020-03" db="EMBL/GenBank/DDBJ databases">
        <title>Whole genome shotgun sequence of Phytohabitans houttuyneae NBRC 108639.</title>
        <authorList>
            <person name="Komaki H."/>
            <person name="Tamura T."/>
        </authorList>
    </citation>
    <scope>NUCLEOTIDE SEQUENCE [LARGE SCALE GENOMIC DNA]</scope>
    <source>
        <strain evidence="3 4">NBRC 108639</strain>
    </source>
</reference>
<evidence type="ECO:0000313" key="3">
    <source>
        <dbReference type="EMBL" id="GFJ83799.1"/>
    </source>
</evidence>
<dbReference type="RefSeq" id="WP_371872249.1">
    <property type="nucleotide sequence ID" value="NZ_BAABGO010000033.1"/>
</dbReference>
<dbReference type="SUPFAM" id="SSF46785">
    <property type="entry name" value="Winged helix' DNA-binding domain"/>
    <property type="match status" value="1"/>
</dbReference>
<dbReference type="EMBL" id="BLPF01000003">
    <property type="protein sequence ID" value="GFJ83799.1"/>
    <property type="molecule type" value="Genomic_DNA"/>
</dbReference>
<proteinExistence type="predicted"/>
<dbReference type="PANTHER" id="PTHR34580">
    <property type="match status" value="1"/>
</dbReference>
<dbReference type="InterPro" id="IPR036390">
    <property type="entry name" value="WH_DNA-bd_sf"/>
</dbReference>
<dbReference type="InterPro" id="IPR013196">
    <property type="entry name" value="HTH_11"/>
</dbReference>
<sequence length="237" mass="26032">MVNRTDRLYAIVEQLRAAAPGRRSAAELAARYEVSVRTIERDLDALKQAGVPIYADVGRHGGYTLDKAMSLPPLNFTPAEAVAVAIAVGRVDGTPFARVARSAVHKIVTAMSARDVSAAQHLARRVRLLDHPADERSPVPALIQDAISDRQVLRLTYLDRDGARTERDVEPVSFATVRGKHWYLLGRCRLRGGPRAFRLDRIVEAVPTGEPSPANSPEDFTLHTCDLVDRTPALSRN</sequence>
<accession>A0A6V8KNP8</accession>
<name>A0A6V8KNP8_9ACTN</name>
<comment type="caution">
    <text evidence="3">The sequence shown here is derived from an EMBL/GenBank/DDBJ whole genome shotgun (WGS) entry which is preliminary data.</text>
</comment>
<protein>
    <submittedName>
        <fullName evidence="3">Transcriptional regulator</fullName>
    </submittedName>
</protein>
<reference evidence="3 4" key="2">
    <citation type="submission" date="2020-03" db="EMBL/GenBank/DDBJ databases">
        <authorList>
            <person name="Ichikawa N."/>
            <person name="Kimura A."/>
            <person name="Kitahashi Y."/>
            <person name="Uohara A."/>
        </authorList>
    </citation>
    <scope>NUCLEOTIDE SEQUENCE [LARGE SCALE GENOMIC DNA]</scope>
    <source>
        <strain evidence="3 4">NBRC 108639</strain>
    </source>
</reference>
<evidence type="ECO:0000259" key="1">
    <source>
        <dbReference type="Pfam" id="PF08279"/>
    </source>
</evidence>
<dbReference type="InterPro" id="IPR036388">
    <property type="entry name" value="WH-like_DNA-bd_sf"/>
</dbReference>